<evidence type="ECO:0000313" key="2">
    <source>
        <dbReference type="Proteomes" id="UP000681967"/>
    </source>
</evidence>
<accession>A0A8S2NNM5</accession>
<reference evidence="1" key="1">
    <citation type="submission" date="2021-02" db="EMBL/GenBank/DDBJ databases">
        <authorList>
            <person name="Nowell W R."/>
        </authorList>
    </citation>
    <scope>NUCLEOTIDE SEQUENCE</scope>
</reference>
<dbReference type="AlphaFoldDB" id="A0A8S2NNM5"/>
<gene>
    <name evidence="1" type="ORF">BYL167_LOCUS14178</name>
</gene>
<dbReference type="Proteomes" id="UP000681967">
    <property type="component" value="Unassembled WGS sequence"/>
</dbReference>
<comment type="caution">
    <text evidence="1">The sequence shown here is derived from an EMBL/GenBank/DDBJ whole genome shotgun (WGS) entry which is preliminary data.</text>
</comment>
<name>A0A8S2NNM5_9BILA</name>
<protein>
    <submittedName>
        <fullName evidence="1">Uncharacterized protein</fullName>
    </submittedName>
</protein>
<proteinExistence type="predicted"/>
<dbReference type="EMBL" id="CAJOBH010005000">
    <property type="protein sequence ID" value="CAF4010161.1"/>
    <property type="molecule type" value="Genomic_DNA"/>
</dbReference>
<organism evidence="1 2">
    <name type="scientific">Rotaria magnacalcarata</name>
    <dbReference type="NCBI Taxonomy" id="392030"/>
    <lineage>
        <taxon>Eukaryota</taxon>
        <taxon>Metazoa</taxon>
        <taxon>Spiralia</taxon>
        <taxon>Gnathifera</taxon>
        <taxon>Rotifera</taxon>
        <taxon>Eurotatoria</taxon>
        <taxon>Bdelloidea</taxon>
        <taxon>Philodinida</taxon>
        <taxon>Philodinidae</taxon>
        <taxon>Rotaria</taxon>
    </lineage>
</organism>
<evidence type="ECO:0000313" key="1">
    <source>
        <dbReference type="EMBL" id="CAF4010161.1"/>
    </source>
</evidence>
<sequence length="255" mass="29459">MMDSVAATVTESVTFTDNNLETFSLVWLDNSVHKSEENRHTQQRLRTIINHLRTFDNSKDCEDYIRSVSSHDRIVIIISGVSGRRLVPRIHNLRQLCSIYVYCLDRKTNKKWTQEFNKDHDTVDQAVQTAIEPRTIEIPIARTSASHRTCFVCQKMDASPSVVLSEEQQKMIFVKRIQSARPCAAGADEGIIEVLVTTNNFLPVFNSIRSLDHFQLPMGYSQYLNNDYLSLILLIQKNNDETVILKFYLFQTRVR</sequence>